<feature type="repeat" description="ANK" evidence="3">
    <location>
        <begin position="85"/>
        <end position="117"/>
    </location>
</feature>
<dbReference type="AlphaFoldDB" id="A0AAW1UHG6"/>
<proteinExistence type="predicted"/>
<protein>
    <recommendedName>
        <fullName evidence="6">Ankyrin repeat protein</fullName>
    </recommendedName>
</protein>
<feature type="repeat" description="ANK" evidence="3">
    <location>
        <begin position="255"/>
        <end position="288"/>
    </location>
</feature>
<dbReference type="InterPro" id="IPR036770">
    <property type="entry name" value="Ankyrin_rpt-contain_sf"/>
</dbReference>
<evidence type="ECO:0000313" key="4">
    <source>
        <dbReference type="EMBL" id="KAK9879166.1"/>
    </source>
</evidence>
<dbReference type="Pfam" id="PF12796">
    <property type="entry name" value="Ank_2"/>
    <property type="match status" value="2"/>
</dbReference>
<reference evidence="4 5" key="1">
    <citation type="submission" date="2023-03" db="EMBL/GenBank/DDBJ databases">
        <title>Genome insight into feeding habits of ladybird beetles.</title>
        <authorList>
            <person name="Li H.-S."/>
            <person name="Huang Y.-H."/>
            <person name="Pang H."/>
        </authorList>
    </citation>
    <scope>NUCLEOTIDE SEQUENCE [LARGE SCALE GENOMIC DNA]</scope>
    <source>
        <strain evidence="4">SYSU_2023b</strain>
        <tissue evidence="4">Whole body</tissue>
    </source>
</reference>
<feature type="repeat" description="ANK" evidence="3">
    <location>
        <begin position="151"/>
        <end position="184"/>
    </location>
</feature>
<dbReference type="SMART" id="SM00248">
    <property type="entry name" value="ANK"/>
    <property type="match status" value="9"/>
</dbReference>
<dbReference type="Gene3D" id="1.25.40.20">
    <property type="entry name" value="Ankyrin repeat-containing domain"/>
    <property type="match status" value="3"/>
</dbReference>
<dbReference type="SUPFAM" id="SSF48403">
    <property type="entry name" value="Ankyrin repeat"/>
    <property type="match status" value="1"/>
</dbReference>
<feature type="repeat" description="ANK" evidence="3">
    <location>
        <begin position="222"/>
        <end position="254"/>
    </location>
</feature>
<comment type="caution">
    <text evidence="4">The sequence shown here is derived from an EMBL/GenBank/DDBJ whole genome shotgun (WGS) entry which is preliminary data.</text>
</comment>
<keyword evidence="2 3" id="KW-0040">ANK repeat</keyword>
<evidence type="ECO:0000256" key="3">
    <source>
        <dbReference type="PROSITE-ProRule" id="PRU00023"/>
    </source>
</evidence>
<name>A0AAW1UHG6_9CUCU</name>
<dbReference type="PROSITE" id="PS50297">
    <property type="entry name" value="ANK_REP_REGION"/>
    <property type="match status" value="7"/>
</dbReference>
<dbReference type="EMBL" id="JARQZJ010000061">
    <property type="protein sequence ID" value="KAK9879166.1"/>
    <property type="molecule type" value="Genomic_DNA"/>
</dbReference>
<dbReference type="Proteomes" id="UP001431783">
    <property type="component" value="Unassembled WGS sequence"/>
</dbReference>
<dbReference type="PRINTS" id="PR01415">
    <property type="entry name" value="ANKYRIN"/>
</dbReference>
<dbReference type="PROSITE" id="PS50088">
    <property type="entry name" value="ANK_REPEAT"/>
    <property type="match status" value="7"/>
</dbReference>
<keyword evidence="1" id="KW-0677">Repeat</keyword>
<evidence type="ECO:0000256" key="2">
    <source>
        <dbReference type="ARBA" id="ARBA00023043"/>
    </source>
</evidence>
<evidence type="ECO:0008006" key="6">
    <source>
        <dbReference type="Google" id="ProtNLM"/>
    </source>
</evidence>
<sequence length="478" mass="54152">MLSKILLTNGANVNCVYQSILTPLHSAAYKDNLEITTLLLEFGARTDISLPSLGTPLHLVCQKSNKEMIKLLLNKGSNVNSLNENNETPLHIAVKYVKLVTVETLLEFGASVNCPDKFDRTPLDYAVRYKYYQICEVLIKNGADIEYRNTKFETPLHTACRGSGNGNIIKLLIRSGANVNALNNVKETPIFHMVKNYSKYESYETLKIILCSRANPDILNKNGVSPLMLAVNKSNLAAMRILLRFSADIDLQNEYGETALHIACHGKNDVNVVALLLSGGASINIKNHSRETPVMIAFLNSNITIQNMISEHILKLKCANLYVSKLNQEFTEIIINETWSMQNNVIFSRQNALLKLACENELNFMKQRSIPGTNLTLYNILIGTNNQIYQYTRNKKVSNYFRIHSLFLCHVYGDLIINNLRKGFKRNKLLEIISGVLPETSKYFFRLPWTCVEKILSFLPNSDLIKIIDACKYTFRKL</sequence>
<feature type="repeat" description="ANK" evidence="3">
    <location>
        <begin position="52"/>
        <end position="84"/>
    </location>
</feature>
<gene>
    <name evidence="4" type="ORF">WA026_004018</name>
</gene>
<dbReference type="PANTHER" id="PTHR24134">
    <property type="entry name" value="ANKYRIN REPEAT-CONTAINING PROTEIN DDB_G0279043"/>
    <property type="match status" value="1"/>
</dbReference>
<evidence type="ECO:0000256" key="1">
    <source>
        <dbReference type="ARBA" id="ARBA00022737"/>
    </source>
</evidence>
<feature type="repeat" description="ANK" evidence="3">
    <location>
        <begin position="118"/>
        <end position="150"/>
    </location>
</feature>
<dbReference type="Pfam" id="PF00023">
    <property type="entry name" value="Ank"/>
    <property type="match status" value="2"/>
</dbReference>
<dbReference type="PANTHER" id="PTHR24134:SF9">
    <property type="entry name" value="ANKYRIN REPEAT AND SOCS BOX PROTEIN 8"/>
    <property type="match status" value="1"/>
</dbReference>
<accession>A0AAW1UHG6</accession>
<feature type="repeat" description="ANK" evidence="3">
    <location>
        <begin position="19"/>
        <end position="51"/>
    </location>
</feature>
<dbReference type="InterPro" id="IPR002110">
    <property type="entry name" value="Ankyrin_rpt"/>
</dbReference>
<keyword evidence="5" id="KW-1185">Reference proteome</keyword>
<evidence type="ECO:0000313" key="5">
    <source>
        <dbReference type="Proteomes" id="UP001431783"/>
    </source>
</evidence>
<organism evidence="4 5">
    <name type="scientific">Henosepilachna vigintioctopunctata</name>
    <dbReference type="NCBI Taxonomy" id="420089"/>
    <lineage>
        <taxon>Eukaryota</taxon>
        <taxon>Metazoa</taxon>
        <taxon>Ecdysozoa</taxon>
        <taxon>Arthropoda</taxon>
        <taxon>Hexapoda</taxon>
        <taxon>Insecta</taxon>
        <taxon>Pterygota</taxon>
        <taxon>Neoptera</taxon>
        <taxon>Endopterygota</taxon>
        <taxon>Coleoptera</taxon>
        <taxon>Polyphaga</taxon>
        <taxon>Cucujiformia</taxon>
        <taxon>Coccinelloidea</taxon>
        <taxon>Coccinellidae</taxon>
        <taxon>Epilachninae</taxon>
        <taxon>Epilachnini</taxon>
        <taxon>Henosepilachna</taxon>
    </lineage>
</organism>